<dbReference type="Proteomes" id="UP000646827">
    <property type="component" value="Unassembled WGS sequence"/>
</dbReference>
<dbReference type="AlphaFoldDB" id="A0A8H7VLG6"/>
<feature type="transmembrane region" description="Helical" evidence="3">
    <location>
        <begin position="21"/>
        <end position="43"/>
    </location>
</feature>
<dbReference type="Gene3D" id="3.90.550.10">
    <property type="entry name" value="Spore Coat Polysaccharide Biosynthesis Protein SpsA, Chain A"/>
    <property type="match status" value="1"/>
</dbReference>
<gene>
    <name evidence="4" type="ORF">INT45_008388</name>
</gene>
<keyword evidence="5" id="KW-1185">Reference proteome</keyword>
<organism evidence="4 5">
    <name type="scientific">Circinella minor</name>
    <dbReference type="NCBI Taxonomy" id="1195481"/>
    <lineage>
        <taxon>Eukaryota</taxon>
        <taxon>Fungi</taxon>
        <taxon>Fungi incertae sedis</taxon>
        <taxon>Mucoromycota</taxon>
        <taxon>Mucoromycotina</taxon>
        <taxon>Mucoromycetes</taxon>
        <taxon>Mucorales</taxon>
        <taxon>Lichtheimiaceae</taxon>
        <taxon>Circinella</taxon>
    </lineage>
</organism>
<dbReference type="InterPro" id="IPR029044">
    <property type="entry name" value="Nucleotide-diphossugar_trans"/>
</dbReference>
<dbReference type="EMBL" id="JAEPRB010000201">
    <property type="protein sequence ID" value="KAG2218964.1"/>
    <property type="molecule type" value="Genomic_DNA"/>
</dbReference>
<keyword evidence="2" id="KW-0808">Transferase</keyword>
<accession>A0A8H7VLG6</accession>
<dbReference type="PANTHER" id="PTHR31121:SF6">
    <property type="entry name" value="ALPHA-1,2 MANNOSYLTRANSFERASE KTR1"/>
    <property type="match status" value="1"/>
</dbReference>
<dbReference type="GO" id="GO:0005794">
    <property type="term" value="C:Golgi apparatus"/>
    <property type="evidence" value="ECO:0007669"/>
    <property type="project" value="TreeGrafter"/>
</dbReference>
<comment type="similarity">
    <text evidence="1">Belongs to the glycosyltransferase 15 family.</text>
</comment>
<dbReference type="OrthoDB" id="439943at2759"/>
<dbReference type="GO" id="GO:0000026">
    <property type="term" value="F:alpha-1,2-mannosyltransferase activity"/>
    <property type="evidence" value="ECO:0007669"/>
    <property type="project" value="TreeGrafter"/>
</dbReference>
<keyword evidence="3" id="KW-0472">Membrane</keyword>
<evidence type="ECO:0000313" key="5">
    <source>
        <dbReference type="Proteomes" id="UP000646827"/>
    </source>
</evidence>
<dbReference type="GO" id="GO:0006487">
    <property type="term" value="P:protein N-linked glycosylation"/>
    <property type="evidence" value="ECO:0007669"/>
    <property type="project" value="TreeGrafter"/>
</dbReference>
<keyword evidence="3" id="KW-0812">Transmembrane</keyword>
<evidence type="ECO:0000256" key="1">
    <source>
        <dbReference type="ARBA" id="ARBA00007677"/>
    </source>
</evidence>
<dbReference type="Pfam" id="PF01793">
    <property type="entry name" value="Glyco_transf_15"/>
    <property type="match status" value="1"/>
</dbReference>
<reference evidence="4 5" key="1">
    <citation type="submission" date="2020-12" db="EMBL/GenBank/DDBJ databases">
        <title>Metabolic potential, ecology and presence of endohyphal bacteria is reflected in genomic diversity of Mucoromycotina.</title>
        <authorList>
            <person name="Muszewska A."/>
            <person name="Okrasinska A."/>
            <person name="Steczkiewicz K."/>
            <person name="Drgas O."/>
            <person name="Orlowska M."/>
            <person name="Perlinska-Lenart U."/>
            <person name="Aleksandrzak-Piekarczyk T."/>
            <person name="Szatraj K."/>
            <person name="Zielenkiewicz U."/>
            <person name="Pilsyk S."/>
            <person name="Malc E."/>
            <person name="Mieczkowski P."/>
            <person name="Kruszewska J.S."/>
            <person name="Biernat P."/>
            <person name="Pawlowska J."/>
        </authorList>
    </citation>
    <scope>NUCLEOTIDE SEQUENCE [LARGE SCALE GENOMIC DNA]</scope>
    <source>
        <strain evidence="4 5">CBS 142.35</strain>
    </source>
</reference>
<protein>
    <submittedName>
        <fullName evidence="4">Uncharacterized protein</fullName>
    </submittedName>
</protein>
<name>A0A8H7VLG6_9FUNG</name>
<sequence length="441" mass="51986">MRLSSTTKYFQNHCLKYYPKRILRWILIVLILLVFLSIITLLLDNTYNSSSPSLPLSSYMNLGSDTNSIFEKLHITKPNTIVANNNNDPLQSLQPEHAMVNHLFGQEEIDDLHAPKITWIDDNVWEHVPVKGVLYMFLRNEDLQQARSTIRSIEDRFNHNVGYPWVILSNQYLSPSFKKYLTKVVTKGRIFFGRVDRETWNYPKWIPTYHAGFFFHHPLMQNADYSWRVEPSAYYSCEMEDPFLKMKTLNKTLGFVMTSYEEKMAVRSLWSVTGAFTKQQSSDQIRPSNETIMPWLLNDSSEYNFCHIWSNFMILDLTFLRSEQYQAYFRFLDYSGGFFYESWSDGAVITLAAAMFLKREELYFFNEIGYEYRFGVHCPLSLTDYYPRCSCDVELTTDFNRDSCTISMLQYVDKHRIHDIAKFARRHLMIGDRARSLLSGF</sequence>
<dbReference type="PANTHER" id="PTHR31121">
    <property type="entry name" value="ALPHA-1,2 MANNOSYLTRANSFERASE KTR1"/>
    <property type="match status" value="1"/>
</dbReference>
<proteinExistence type="inferred from homology"/>
<comment type="caution">
    <text evidence="4">The sequence shown here is derived from an EMBL/GenBank/DDBJ whole genome shotgun (WGS) entry which is preliminary data.</text>
</comment>
<dbReference type="GO" id="GO:0000032">
    <property type="term" value="P:cell wall mannoprotein biosynthetic process"/>
    <property type="evidence" value="ECO:0007669"/>
    <property type="project" value="TreeGrafter"/>
</dbReference>
<dbReference type="SUPFAM" id="SSF53448">
    <property type="entry name" value="Nucleotide-diphospho-sugar transferases"/>
    <property type="match status" value="1"/>
</dbReference>
<evidence type="ECO:0000313" key="4">
    <source>
        <dbReference type="EMBL" id="KAG2218964.1"/>
    </source>
</evidence>
<evidence type="ECO:0000256" key="3">
    <source>
        <dbReference type="SAM" id="Phobius"/>
    </source>
</evidence>
<dbReference type="GO" id="GO:0016020">
    <property type="term" value="C:membrane"/>
    <property type="evidence" value="ECO:0007669"/>
    <property type="project" value="InterPro"/>
</dbReference>
<evidence type="ECO:0000256" key="2">
    <source>
        <dbReference type="ARBA" id="ARBA00022679"/>
    </source>
</evidence>
<dbReference type="InterPro" id="IPR002685">
    <property type="entry name" value="Glyco_trans_15"/>
</dbReference>
<keyword evidence="3" id="KW-1133">Transmembrane helix</keyword>